<comment type="similarity">
    <text evidence="1">Belongs to the 'phage' integrase family.</text>
</comment>
<dbReference type="InterPro" id="IPR038488">
    <property type="entry name" value="Integrase_DNA-bd_sf"/>
</dbReference>
<comment type="caution">
    <text evidence="8">The sequence shown here is derived from an EMBL/GenBank/DDBJ whole genome shotgun (WGS) entry which is preliminary data.</text>
</comment>
<protein>
    <submittedName>
        <fullName evidence="8">Integrase arm-type DNA-binding domain-containing protein</fullName>
    </submittedName>
</protein>
<evidence type="ECO:0000256" key="4">
    <source>
        <dbReference type="ARBA" id="ARBA00023172"/>
    </source>
</evidence>
<dbReference type="InterPro" id="IPR002104">
    <property type="entry name" value="Integrase_catalytic"/>
</dbReference>
<keyword evidence="2" id="KW-0229">DNA integration</keyword>
<dbReference type="GO" id="GO:0003677">
    <property type="term" value="F:DNA binding"/>
    <property type="evidence" value="ECO:0007669"/>
    <property type="project" value="UniProtKB-UniRule"/>
</dbReference>
<sequence length="407" mass="45474">MPKIGKDLLSDVSIKTAKTKDKTYSLRDGGGLWLVIEPTGKKWWKLKTVFVKKENSFSLGEYPTVTLSLAREQRNGIRKQIATGIDPAVSRKSEKAKAAGDGTFEAVAREWHNRFKNKWTVGHAESIMTRLGKDVFPFIGIRPMNEITPPEMLAVIRRIESRTLETAHRAKITCGQVYRYAIAIGKATHNPVDALRGALPPVKPKHMAAPTDPKEVAPLLRMIAGYDGSFVVACALRLAPLVFVRPGELRHAEWAAIDLDSAEWRYMATKTKAEHLVPLSRQAVEILREVHDLTGSGRYVFPSARSASRPMSDNTINAALRRMGIDTKLELTGHGFRAMARTILDEVLGFRPELIEHQLAHAVRDPLGRAYNRTTYLPERKAMMQAWADYLDKIKIGAEIIPIRDAG</sequence>
<dbReference type="RefSeq" id="WP_307632621.1">
    <property type="nucleotide sequence ID" value="NZ_JAPHEH010000001.1"/>
</dbReference>
<evidence type="ECO:0000259" key="7">
    <source>
        <dbReference type="PROSITE" id="PS51900"/>
    </source>
</evidence>
<dbReference type="Gene3D" id="1.10.150.130">
    <property type="match status" value="1"/>
</dbReference>
<dbReference type="GO" id="GO:0006310">
    <property type="term" value="P:DNA recombination"/>
    <property type="evidence" value="ECO:0007669"/>
    <property type="project" value="UniProtKB-KW"/>
</dbReference>
<dbReference type="Pfam" id="PF22022">
    <property type="entry name" value="Phage_int_M"/>
    <property type="match status" value="1"/>
</dbReference>
<evidence type="ECO:0000259" key="6">
    <source>
        <dbReference type="PROSITE" id="PS51898"/>
    </source>
</evidence>
<keyword evidence="9" id="KW-1185">Reference proteome</keyword>
<dbReference type="InterPro" id="IPR050808">
    <property type="entry name" value="Phage_Integrase"/>
</dbReference>
<evidence type="ECO:0000256" key="2">
    <source>
        <dbReference type="ARBA" id="ARBA00022908"/>
    </source>
</evidence>
<gene>
    <name evidence="8" type="ORF">OLX77_05670</name>
</gene>
<organism evidence="8 9">
    <name type="scientific">Thiovibrio frasassiensis</name>
    <dbReference type="NCBI Taxonomy" id="2984131"/>
    <lineage>
        <taxon>Bacteria</taxon>
        <taxon>Pseudomonadati</taxon>
        <taxon>Thermodesulfobacteriota</taxon>
        <taxon>Desulfobulbia</taxon>
        <taxon>Desulfobulbales</taxon>
        <taxon>Thiovibrionaceae</taxon>
        <taxon>Thiovibrio</taxon>
    </lineage>
</organism>
<dbReference type="InterPro" id="IPR010998">
    <property type="entry name" value="Integrase_recombinase_N"/>
</dbReference>
<dbReference type="InterPro" id="IPR044068">
    <property type="entry name" value="CB"/>
</dbReference>
<evidence type="ECO:0000313" key="8">
    <source>
        <dbReference type="EMBL" id="MDG4475648.1"/>
    </source>
</evidence>
<keyword evidence="4" id="KW-0233">DNA recombination</keyword>
<accession>A0A9X4MHI8</accession>
<dbReference type="Gene3D" id="1.10.443.10">
    <property type="entry name" value="Intergrase catalytic core"/>
    <property type="match status" value="1"/>
</dbReference>
<dbReference type="Gene3D" id="3.30.160.390">
    <property type="entry name" value="Integrase, DNA-binding domain"/>
    <property type="match status" value="1"/>
</dbReference>
<dbReference type="InterPro" id="IPR025166">
    <property type="entry name" value="Integrase_DNA_bind_dom"/>
</dbReference>
<dbReference type="Pfam" id="PF00589">
    <property type="entry name" value="Phage_integrase"/>
    <property type="match status" value="1"/>
</dbReference>
<dbReference type="InterPro" id="IPR053876">
    <property type="entry name" value="Phage_int_M"/>
</dbReference>
<feature type="domain" description="Core-binding (CB)" evidence="7">
    <location>
        <begin position="102"/>
        <end position="182"/>
    </location>
</feature>
<dbReference type="Proteomes" id="UP001154240">
    <property type="component" value="Unassembled WGS sequence"/>
</dbReference>
<reference evidence="8" key="1">
    <citation type="journal article" date="2022" name="bioRxiv">
        <title>Thiovibrio frasassiensisgen. nov., sp. nov., an autotrophic, elemental sulfur disproportionating bacterium isolated from sulfidic karst sediment, and proposal of Thiovibrionaceae fam. nov.</title>
        <authorList>
            <person name="Aronson H."/>
            <person name="Thomas C."/>
            <person name="Bhattacharyya M."/>
            <person name="Eckstein S."/>
            <person name="Jensen S."/>
            <person name="Barco R."/>
            <person name="Macalady J."/>
            <person name="Amend J."/>
        </authorList>
    </citation>
    <scope>NUCLEOTIDE SEQUENCE</scope>
    <source>
        <strain evidence="8">RS19-109</strain>
    </source>
</reference>
<dbReference type="PROSITE" id="PS51900">
    <property type="entry name" value="CB"/>
    <property type="match status" value="1"/>
</dbReference>
<evidence type="ECO:0000256" key="3">
    <source>
        <dbReference type="ARBA" id="ARBA00023125"/>
    </source>
</evidence>
<dbReference type="SUPFAM" id="SSF56349">
    <property type="entry name" value="DNA breaking-rejoining enzymes"/>
    <property type="match status" value="1"/>
</dbReference>
<dbReference type="InterPro" id="IPR011010">
    <property type="entry name" value="DNA_brk_join_enz"/>
</dbReference>
<keyword evidence="3 5" id="KW-0238">DNA-binding</keyword>
<dbReference type="PANTHER" id="PTHR30629">
    <property type="entry name" value="PROPHAGE INTEGRASE"/>
    <property type="match status" value="1"/>
</dbReference>
<dbReference type="CDD" id="cd00801">
    <property type="entry name" value="INT_P4_C"/>
    <property type="match status" value="1"/>
</dbReference>
<dbReference type="PROSITE" id="PS51898">
    <property type="entry name" value="TYR_RECOMBINASE"/>
    <property type="match status" value="1"/>
</dbReference>
<feature type="domain" description="Tyr recombinase" evidence="6">
    <location>
        <begin position="206"/>
        <end position="384"/>
    </location>
</feature>
<dbReference type="AlphaFoldDB" id="A0A9X4MHI8"/>
<dbReference type="PANTHER" id="PTHR30629:SF2">
    <property type="entry name" value="PROPHAGE INTEGRASE INTS-RELATED"/>
    <property type="match status" value="1"/>
</dbReference>
<dbReference type="GO" id="GO:0015074">
    <property type="term" value="P:DNA integration"/>
    <property type="evidence" value="ECO:0007669"/>
    <property type="project" value="UniProtKB-KW"/>
</dbReference>
<proteinExistence type="inferred from homology"/>
<dbReference type="Pfam" id="PF13356">
    <property type="entry name" value="Arm-DNA-bind_3"/>
    <property type="match status" value="1"/>
</dbReference>
<dbReference type="InterPro" id="IPR013762">
    <property type="entry name" value="Integrase-like_cat_sf"/>
</dbReference>
<name>A0A9X4MHI8_9BACT</name>
<evidence type="ECO:0000256" key="1">
    <source>
        <dbReference type="ARBA" id="ARBA00008857"/>
    </source>
</evidence>
<evidence type="ECO:0000313" key="9">
    <source>
        <dbReference type="Proteomes" id="UP001154240"/>
    </source>
</evidence>
<evidence type="ECO:0000256" key="5">
    <source>
        <dbReference type="PROSITE-ProRule" id="PRU01248"/>
    </source>
</evidence>
<dbReference type="EMBL" id="JAPHEH010000001">
    <property type="protein sequence ID" value="MDG4475648.1"/>
    <property type="molecule type" value="Genomic_DNA"/>
</dbReference>
<reference evidence="8" key="2">
    <citation type="submission" date="2022-10" db="EMBL/GenBank/DDBJ databases">
        <authorList>
            <person name="Aronson H.S."/>
        </authorList>
    </citation>
    <scope>NUCLEOTIDE SEQUENCE</scope>
    <source>
        <strain evidence="8">RS19-109</strain>
    </source>
</reference>